<name>A0A9D1LM06_9CLOT</name>
<dbReference type="InterPro" id="IPR002942">
    <property type="entry name" value="S4_RNA-bd"/>
</dbReference>
<dbReference type="Gene3D" id="3.30.70.1560">
    <property type="entry name" value="Alpha-L RNA-binding motif"/>
    <property type="match status" value="1"/>
</dbReference>
<dbReference type="PANTHER" id="PTHR47683">
    <property type="entry name" value="PSEUDOURIDINE SYNTHASE FAMILY PROTEIN-RELATED"/>
    <property type="match status" value="1"/>
</dbReference>
<evidence type="ECO:0000256" key="4">
    <source>
        <dbReference type="PROSITE-ProRule" id="PRU00182"/>
    </source>
</evidence>
<dbReference type="SUPFAM" id="SSF55120">
    <property type="entry name" value="Pseudouridine synthase"/>
    <property type="match status" value="1"/>
</dbReference>
<dbReference type="InterPro" id="IPR020103">
    <property type="entry name" value="PsdUridine_synth_cat_dom_sf"/>
</dbReference>
<dbReference type="PANTHER" id="PTHR47683:SF3">
    <property type="entry name" value="RIBOSOMAL LARGE SUBUNIT PSEUDOURIDINE SYNTHASE B"/>
    <property type="match status" value="1"/>
</dbReference>
<dbReference type="CDD" id="cd02870">
    <property type="entry name" value="PseudoU_synth_RsuA_like"/>
    <property type="match status" value="1"/>
</dbReference>
<dbReference type="AlphaFoldDB" id="A0A9D1LM06"/>
<sequence length="239" mass="26731">MKERLQKILSSAGVCSRRAAETYITAGRVTVNGVTASLGESADWERDQIAVDGRMLMRPAEHVYLMLNKPRGYITTLSDERGRAIVTDLLSGVDRRVFPVGRLDRNTEGLLLLTDDGELAQRLTHPSHEVYKQYLLTIRAPDGGFLDAPEQQLARPIELDGRPVIPARCRLLSQDGDRAHLSVSIREGRNRHIRRLCEACGYTVISLKRVAIGNVKLGDLPVGKYRTLTQSEIRYLKSL</sequence>
<organism evidence="7 8">
    <name type="scientific">Candidatus Ventrousia excrementavium</name>
    <dbReference type="NCBI Taxonomy" id="2840961"/>
    <lineage>
        <taxon>Bacteria</taxon>
        <taxon>Bacillati</taxon>
        <taxon>Bacillota</taxon>
        <taxon>Clostridia</taxon>
        <taxon>Eubacteriales</taxon>
        <taxon>Clostridiaceae</taxon>
        <taxon>Clostridiaceae incertae sedis</taxon>
        <taxon>Candidatus Ventrousia</taxon>
    </lineage>
</organism>
<dbReference type="GO" id="GO:0000455">
    <property type="term" value="P:enzyme-directed rRNA pseudouridine synthesis"/>
    <property type="evidence" value="ECO:0007669"/>
    <property type="project" value="UniProtKB-ARBA"/>
</dbReference>
<dbReference type="CDD" id="cd00165">
    <property type="entry name" value="S4"/>
    <property type="match status" value="1"/>
</dbReference>
<comment type="similarity">
    <text evidence="1 5">Belongs to the pseudouridine synthase RsuA family.</text>
</comment>
<keyword evidence="2 4" id="KW-0694">RNA-binding</keyword>
<dbReference type="GO" id="GO:0003723">
    <property type="term" value="F:RNA binding"/>
    <property type="evidence" value="ECO:0007669"/>
    <property type="project" value="UniProtKB-KW"/>
</dbReference>
<comment type="caution">
    <text evidence="7">The sequence shown here is derived from an EMBL/GenBank/DDBJ whole genome shotgun (WGS) entry which is preliminary data.</text>
</comment>
<gene>
    <name evidence="7" type="ORF">IAB67_08505</name>
</gene>
<keyword evidence="3 5" id="KW-0413">Isomerase</keyword>
<dbReference type="SMART" id="SM00363">
    <property type="entry name" value="S4"/>
    <property type="match status" value="1"/>
</dbReference>
<dbReference type="Gene3D" id="3.30.70.580">
    <property type="entry name" value="Pseudouridine synthase I, catalytic domain, N-terminal subdomain"/>
    <property type="match status" value="1"/>
</dbReference>
<dbReference type="InterPro" id="IPR036986">
    <property type="entry name" value="S4_RNA-bd_sf"/>
</dbReference>
<dbReference type="PROSITE" id="PS01149">
    <property type="entry name" value="PSI_RSU"/>
    <property type="match status" value="1"/>
</dbReference>
<reference evidence="7" key="2">
    <citation type="journal article" date="2021" name="PeerJ">
        <title>Extensive microbial diversity within the chicken gut microbiome revealed by metagenomics and culture.</title>
        <authorList>
            <person name="Gilroy R."/>
            <person name="Ravi A."/>
            <person name="Getino M."/>
            <person name="Pursley I."/>
            <person name="Horton D.L."/>
            <person name="Alikhan N.F."/>
            <person name="Baker D."/>
            <person name="Gharbi K."/>
            <person name="Hall N."/>
            <person name="Watson M."/>
            <person name="Adriaenssens E.M."/>
            <person name="Foster-Nyarko E."/>
            <person name="Jarju S."/>
            <person name="Secka A."/>
            <person name="Antonio M."/>
            <person name="Oren A."/>
            <person name="Chaudhuri R.R."/>
            <person name="La Ragione R."/>
            <person name="Hildebrand F."/>
            <person name="Pallen M.J."/>
        </authorList>
    </citation>
    <scope>NUCLEOTIDE SEQUENCE</scope>
    <source>
        <strain evidence="7">CHK191-8634</strain>
    </source>
</reference>
<evidence type="ECO:0000313" key="7">
    <source>
        <dbReference type="EMBL" id="HIU44319.1"/>
    </source>
</evidence>
<evidence type="ECO:0000259" key="6">
    <source>
        <dbReference type="SMART" id="SM00363"/>
    </source>
</evidence>
<dbReference type="EMBL" id="DVMR01000063">
    <property type="protein sequence ID" value="HIU44319.1"/>
    <property type="molecule type" value="Genomic_DNA"/>
</dbReference>
<dbReference type="NCBIfam" id="TIGR00093">
    <property type="entry name" value="pseudouridine synthase"/>
    <property type="match status" value="1"/>
</dbReference>
<evidence type="ECO:0000256" key="1">
    <source>
        <dbReference type="ARBA" id="ARBA00008348"/>
    </source>
</evidence>
<proteinExistence type="inferred from homology"/>
<dbReference type="InterPro" id="IPR018496">
    <property type="entry name" value="PsdUridine_synth_RsuA/RluB_CS"/>
</dbReference>
<dbReference type="GO" id="GO:0120159">
    <property type="term" value="F:rRNA pseudouridine synthase activity"/>
    <property type="evidence" value="ECO:0007669"/>
    <property type="project" value="UniProtKB-ARBA"/>
</dbReference>
<dbReference type="Proteomes" id="UP000824073">
    <property type="component" value="Unassembled WGS sequence"/>
</dbReference>
<reference evidence="7" key="1">
    <citation type="submission" date="2020-10" db="EMBL/GenBank/DDBJ databases">
        <authorList>
            <person name="Gilroy R."/>
        </authorList>
    </citation>
    <scope>NUCLEOTIDE SEQUENCE</scope>
    <source>
        <strain evidence="7">CHK191-8634</strain>
    </source>
</reference>
<evidence type="ECO:0000313" key="8">
    <source>
        <dbReference type="Proteomes" id="UP000824073"/>
    </source>
</evidence>
<dbReference type="InterPro" id="IPR042092">
    <property type="entry name" value="PsdUridine_s_RsuA/RluB/E/F_cat"/>
</dbReference>
<dbReference type="InterPro" id="IPR000748">
    <property type="entry name" value="PsdUridine_synth_RsuA/RluB/E/F"/>
</dbReference>
<accession>A0A9D1LM06</accession>
<dbReference type="InterPro" id="IPR006145">
    <property type="entry name" value="PsdUridine_synth_RsuA/RluA"/>
</dbReference>
<dbReference type="PROSITE" id="PS50889">
    <property type="entry name" value="S4"/>
    <property type="match status" value="1"/>
</dbReference>
<dbReference type="InterPro" id="IPR050343">
    <property type="entry name" value="RsuA_PseudoU_synthase"/>
</dbReference>
<dbReference type="Pfam" id="PF01479">
    <property type="entry name" value="S4"/>
    <property type="match status" value="1"/>
</dbReference>
<evidence type="ECO:0000256" key="5">
    <source>
        <dbReference type="RuleBase" id="RU003887"/>
    </source>
</evidence>
<dbReference type="EC" id="5.4.99.-" evidence="5"/>
<evidence type="ECO:0000256" key="2">
    <source>
        <dbReference type="ARBA" id="ARBA00022884"/>
    </source>
</evidence>
<dbReference type="InterPro" id="IPR020094">
    <property type="entry name" value="TruA/RsuA/RluB/E/F_N"/>
</dbReference>
<evidence type="ECO:0000256" key="3">
    <source>
        <dbReference type="ARBA" id="ARBA00023235"/>
    </source>
</evidence>
<dbReference type="Pfam" id="PF00849">
    <property type="entry name" value="PseudoU_synth_2"/>
    <property type="match status" value="1"/>
</dbReference>
<dbReference type="SUPFAM" id="SSF55174">
    <property type="entry name" value="Alpha-L RNA-binding motif"/>
    <property type="match status" value="1"/>
</dbReference>
<dbReference type="Gene3D" id="3.10.290.10">
    <property type="entry name" value="RNA-binding S4 domain"/>
    <property type="match status" value="1"/>
</dbReference>
<feature type="domain" description="RNA-binding S4" evidence="6">
    <location>
        <begin position="3"/>
        <end position="65"/>
    </location>
</feature>
<dbReference type="FunFam" id="3.10.290.10:FF:000003">
    <property type="entry name" value="Pseudouridine synthase"/>
    <property type="match status" value="1"/>
</dbReference>
<protein>
    <recommendedName>
        <fullName evidence="5">Pseudouridine synthase</fullName>
        <ecNumber evidence="5">5.4.99.-</ecNumber>
    </recommendedName>
</protein>